<feature type="coiled-coil region" evidence="1">
    <location>
        <begin position="624"/>
        <end position="651"/>
    </location>
</feature>
<dbReference type="InterPro" id="IPR003141">
    <property type="entry name" value="Pol/His_phosphatase_N"/>
</dbReference>
<feature type="domain" description="Polymerase/histidinol phosphatase N-terminal" evidence="2">
    <location>
        <begin position="11"/>
        <end position="91"/>
    </location>
</feature>
<dbReference type="PANTHER" id="PTHR42924">
    <property type="entry name" value="EXONUCLEASE"/>
    <property type="match status" value="1"/>
</dbReference>
<evidence type="ECO:0000259" key="2">
    <source>
        <dbReference type="SMART" id="SM00481"/>
    </source>
</evidence>
<dbReference type="PANTHER" id="PTHR42924:SF3">
    <property type="entry name" value="POLYMERASE_HISTIDINOL PHOSPHATASE N-TERMINAL DOMAIN-CONTAINING PROTEIN"/>
    <property type="match status" value="1"/>
</dbReference>
<evidence type="ECO:0000313" key="3">
    <source>
        <dbReference type="EMBL" id="QEY64957.1"/>
    </source>
</evidence>
<dbReference type="RefSeq" id="WP_151137057.1">
    <property type="nucleotide sequence ID" value="NZ_CP043311.1"/>
</dbReference>
<dbReference type="NCBIfam" id="NF045780">
    <property type="entry name" value="TrlF_fam_ATP"/>
    <property type="match status" value="1"/>
</dbReference>
<proteinExistence type="predicted"/>
<dbReference type="Gene3D" id="3.40.50.300">
    <property type="entry name" value="P-loop containing nucleotide triphosphate hydrolases"/>
    <property type="match status" value="2"/>
</dbReference>
<dbReference type="EMBL" id="CP043311">
    <property type="protein sequence ID" value="QEY64957.1"/>
    <property type="molecule type" value="Genomic_DNA"/>
</dbReference>
<dbReference type="InterPro" id="IPR016195">
    <property type="entry name" value="Pol/histidinol_Pase-like"/>
</dbReference>
<gene>
    <name evidence="3" type="ORF">FXN65_23915</name>
</gene>
<protein>
    <submittedName>
        <fullName evidence="3">AAA family ATPase</fullName>
    </submittedName>
</protein>
<accession>A0A5J6QRE1</accession>
<keyword evidence="1" id="KW-0175">Coiled coil</keyword>
<organism evidence="3 4">
    <name type="scientific">Metapseudomonas lalkuanensis</name>
    <dbReference type="NCBI Taxonomy" id="2604832"/>
    <lineage>
        <taxon>Bacteria</taxon>
        <taxon>Pseudomonadati</taxon>
        <taxon>Pseudomonadota</taxon>
        <taxon>Gammaproteobacteria</taxon>
        <taxon>Pseudomonadales</taxon>
        <taxon>Pseudomonadaceae</taxon>
        <taxon>Metapseudomonas</taxon>
    </lineage>
</organism>
<dbReference type="SUPFAM" id="SSF89550">
    <property type="entry name" value="PHP domain-like"/>
    <property type="match status" value="1"/>
</dbReference>
<keyword evidence="4" id="KW-1185">Reference proteome</keyword>
<dbReference type="InterPro" id="IPR027417">
    <property type="entry name" value="P-loop_NTPase"/>
</dbReference>
<dbReference type="SMART" id="SM00481">
    <property type="entry name" value="POLIIIAc"/>
    <property type="match status" value="1"/>
</dbReference>
<sequence length="921" mass="102019">MVEVGARWWKFDFHTHTPASMDYGRAEPQLKETVTPREWLTTFIDKGIECVAVTDHNTGVWVNGLKEAAAQLRSEGKTIYVFPGVEITANGNIHILGIFDPEKTSEDIMAVVGAAKFRGQYGNSDAVAEESAENVVDEIVRSGGVAIPAHIDMKAGMCQVQSSHTISQICKKASAVEVIFPEGGRSAEHDELIRKFRGIDSGLAEVIGSDSHHPTEVGRAYTWIKMSTPTIDGLRLALIDGKSSMKRSETVASDPNAVSSTLIHSISISDAKYCGRGKPLEIKFNPWLNSIIGGRGSGKSSILEFIRIGAGRSKDLTDIPGRSEVKETFSRFAQKSVSRDADGVLLDDTKILCTIRKEGAYYLLQWQYSAQQIEIFKWDGVSWVAEQGDARSRFPIKIFSQKQIYDLAKNPNALVRLIDESDSVDLLGWKMKWSDRENHFLALCGQRREQQGKLSNKSVLVGQLADVNQKIQLIEASGHARVLSAFNSATAKKKAVYDYVSSYSSLGEKVLEVLDGSDDASLDEAAFDPESAVDSEVIQGVRLLSEAREELRSSLAGLIAAAEQKVKDFNVWLSTSQFNAVQKQCFDEYTALVQELTRQGVQNPSEYQQLVASRASIQGRIQELDSIEAEVSQTTQKINQVYAELIELRKELTRRRIEFIERNFAGNEAIDLKIEPLCNVADMEESFRKVIGRTDGTFAGDIYDQEKKSGFLYALSQQLMLLTEQGAKDEGVLSAVFDLVHSFKGEFYNLGNGQVLGCSLGKRFSDYFAQSQPQVLDQLSVWFPDDRLVVRYSDGKRLRDISQGSAGQKAATILSFLLSYGNEPLVLDQPEDDLDNGLISSLIVSRLQENKARRQVIVVTHNPNIVVNGDSEFVVALQDKGNIEISASGGLQELSVRREVCEIMEGGKLALQQRYRRMISV</sequence>
<name>A0A5J6QRE1_9GAMM</name>
<dbReference type="GO" id="GO:0035312">
    <property type="term" value="F:5'-3' DNA exonuclease activity"/>
    <property type="evidence" value="ECO:0007669"/>
    <property type="project" value="TreeGrafter"/>
</dbReference>
<dbReference type="Gene3D" id="3.20.20.140">
    <property type="entry name" value="Metal-dependent hydrolases"/>
    <property type="match status" value="1"/>
</dbReference>
<dbReference type="GO" id="GO:0004534">
    <property type="term" value="F:5'-3' RNA exonuclease activity"/>
    <property type="evidence" value="ECO:0007669"/>
    <property type="project" value="TreeGrafter"/>
</dbReference>
<dbReference type="InterPro" id="IPR054787">
    <property type="entry name" value="TrlF_ATPase"/>
</dbReference>
<evidence type="ECO:0000256" key="1">
    <source>
        <dbReference type="SAM" id="Coils"/>
    </source>
</evidence>
<evidence type="ECO:0000313" key="4">
    <source>
        <dbReference type="Proteomes" id="UP000327179"/>
    </source>
</evidence>
<dbReference type="SUPFAM" id="SSF52540">
    <property type="entry name" value="P-loop containing nucleoside triphosphate hydrolases"/>
    <property type="match status" value="1"/>
</dbReference>
<dbReference type="Pfam" id="PF13263">
    <property type="entry name" value="PHP_C"/>
    <property type="match status" value="1"/>
</dbReference>
<dbReference type="AlphaFoldDB" id="A0A5J6QRE1"/>
<reference evidence="3 4" key="1">
    <citation type="submission" date="2019-08" db="EMBL/GenBank/DDBJ databases">
        <title>Whole-genome Sequencing of e-waste polymer degrading bacterium Pseudomonas sp. strain PE08.</title>
        <authorList>
            <person name="Kirdat K."/>
            <person name="Debbarma P."/>
            <person name="Narawade N."/>
            <person name="Suyal D."/>
            <person name="Thorat V."/>
            <person name="Shouche Y."/>
            <person name="Goel R."/>
            <person name="Yadav A."/>
        </authorList>
    </citation>
    <scope>NUCLEOTIDE SEQUENCE [LARGE SCALE GENOMIC DNA]</scope>
    <source>
        <strain evidence="3 4">PE08</strain>
    </source>
</reference>
<dbReference type="Proteomes" id="UP000327179">
    <property type="component" value="Chromosome"/>
</dbReference>
<dbReference type="InterPro" id="IPR052018">
    <property type="entry name" value="PHP_domain"/>
</dbReference>
<dbReference type="KEGG" id="plal:FXN65_23915"/>